<dbReference type="AlphaFoldDB" id="Q5JG93"/>
<dbReference type="STRING" id="69014.TK0392"/>
<dbReference type="OrthoDB" id="88232at2157"/>
<dbReference type="eggNOG" id="arCOG10430">
    <property type="taxonomic scope" value="Archaea"/>
</dbReference>
<dbReference type="PROSITE" id="PS51257">
    <property type="entry name" value="PROKAR_LIPOPROTEIN"/>
    <property type="match status" value="1"/>
</dbReference>
<feature type="transmembrane region" description="Helical" evidence="1">
    <location>
        <begin position="12"/>
        <end position="40"/>
    </location>
</feature>
<proteinExistence type="predicted"/>
<dbReference type="KEGG" id="tko:TK0392"/>
<dbReference type="Proteomes" id="UP000000536">
    <property type="component" value="Chromosome"/>
</dbReference>
<evidence type="ECO:0008006" key="4">
    <source>
        <dbReference type="Google" id="ProtNLM"/>
    </source>
</evidence>
<evidence type="ECO:0000313" key="3">
    <source>
        <dbReference type="Proteomes" id="UP000000536"/>
    </source>
</evidence>
<keyword evidence="1" id="KW-1133">Transmembrane helix</keyword>
<accession>Q5JG93</accession>
<dbReference type="HOGENOM" id="CLU_1811529_0_0_2"/>
<dbReference type="GeneID" id="78446900"/>
<evidence type="ECO:0000313" key="2">
    <source>
        <dbReference type="EMBL" id="BAD84581.1"/>
    </source>
</evidence>
<keyword evidence="3" id="KW-1185">Reference proteome</keyword>
<keyword evidence="1" id="KW-0812">Transmembrane</keyword>
<organism evidence="2 3">
    <name type="scientific">Thermococcus kodakarensis (strain ATCC BAA-918 / JCM 12380 / KOD1)</name>
    <name type="common">Pyrococcus kodakaraensis (strain KOD1)</name>
    <dbReference type="NCBI Taxonomy" id="69014"/>
    <lineage>
        <taxon>Archaea</taxon>
        <taxon>Methanobacteriati</taxon>
        <taxon>Methanobacteriota</taxon>
        <taxon>Thermococci</taxon>
        <taxon>Thermococcales</taxon>
        <taxon>Thermococcaceae</taxon>
        <taxon>Thermococcus</taxon>
    </lineage>
</organism>
<keyword evidence="1" id="KW-0472">Membrane</keyword>
<name>Q5JG93_THEKO</name>
<evidence type="ECO:0000256" key="1">
    <source>
        <dbReference type="SAM" id="Phobius"/>
    </source>
</evidence>
<dbReference type="InParanoid" id="Q5JG93"/>
<sequence>MKFMGMKSYIHILYMIVVLAAVVSTAGCIGWGGGGIIIGFGNETYTIPLNTSNSTNSTIPTSELTIHRYEELVYVGGNLTIQELNLTIRPDYDPNKGKFFFIFPDTIYWEPMNVTINNITIIGTGYFTGTTYYIANITILSPEKLTVIVNNPEGQ</sequence>
<reference evidence="2 3" key="1">
    <citation type="journal article" date="2005" name="Genome Res.">
        <title>Complete genome sequence of the hyperthermophilic archaeon Thermococcus kodakaraensis KOD1 and comparison with Pyrococcus genomes.</title>
        <authorList>
            <person name="Fukui T."/>
            <person name="Atomi H."/>
            <person name="Kanai T."/>
            <person name="Matsumi R."/>
            <person name="Fujiwara S."/>
            <person name="Imanaka T."/>
        </authorList>
    </citation>
    <scope>NUCLEOTIDE SEQUENCE [LARGE SCALE GENOMIC DNA]</scope>
    <source>
        <strain evidence="3">ATCC BAA-918 / JCM 12380 / KOD1</strain>
    </source>
</reference>
<dbReference type="PATRIC" id="fig|69014.16.peg.390"/>
<dbReference type="EnsemblBacteria" id="BAD84581">
    <property type="protein sequence ID" value="BAD84581"/>
    <property type="gene ID" value="TK0392"/>
</dbReference>
<gene>
    <name evidence="2" type="ordered locus">TK0392</name>
</gene>
<protein>
    <recommendedName>
        <fullName evidence="4">Lipoprotein</fullName>
    </recommendedName>
</protein>
<dbReference type="RefSeq" id="WP_011249347.1">
    <property type="nucleotide sequence ID" value="NC_006624.1"/>
</dbReference>
<dbReference type="EMBL" id="AP006878">
    <property type="protein sequence ID" value="BAD84581.1"/>
    <property type="molecule type" value="Genomic_DNA"/>
</dbReference>